<comment type="caution">
    <text evidence="7">The sequence shown here is derived from an EMBL/GenBank/DDBJ whole genome shotgun (WGS) entry which is preliminary data.</text>
</comment>
<dbReference type="Proteomes" id="UP001286313">
    <property type="component" value="Unassembled WGS sequence"/>
</dbReference>
<feature type="compositionally biased region" description="Basic and acidic residues" evidence="5">
    <location>
        <begin position="561"/>
        <end position="572"/>
    </location>
</feature>
<reference evidence="7" key="1">
    <citation type="submission" date="2023-10" db="EMBL/GenBank/DDBJ databases">
        <title>Genome assemblies of two species of porcelain crab, Petrolisthes cinctipes and Petrolisthes manimaculis (Anomura: Porcellanidae).</title>
        <authorList>
            <person name="Angst P."/>
        </authorList>
    </citation>
    <scope>NUCLEOTIDE SEQUENCE</scope>
    <source>
        <strain evidence="7">PB745_01</strain>
        <tissue evidence="7">Gill</tissue>
    </source>
</reference>
<dbReference type="Pfam" id="PF00412">
    <property type="entry name" value="LIM"/>
    <property type="match status" value="1"/>
</dbReference>
<evidence type="ECO:0000256" key="3">
    <source>
        <dbReference type="ARBA" id="ARBA00023038"/>
    </source>
</evidence>
<feature type="region of interest" description="Disordered" evidence="5">
    <location>
        <begin position="403"/>
        <end position="441"/>
    </location>
</feature>
<evidence type="ECO:0000313" key="7">
    <source>
        <dbReference type="EMBL" id="KAK3872877.1"/>
    </source>
</evidence>
<organism evidence="7 8">
    <name type="scientific">Petrolisthes cinctipes</name>
    <name type="common">Flat porcelain crab</name>
    <dbReference type="NCBI Taxonomy" id="88211"/>
    <lineage>
        <taxon>Eukaryota</taxon>
        <taxon>Metazoa</taxon>
        <taxon>Ecdysozoa</taxon>
        <taxon>Arthropoda</taxon>
        <taxon>Crustacea</taxon>
        <taxon>Multicrustacea</taxon>
        <taxon>Malacostraca</taxon>
        <taxon>Eumalacostraca</taxon>
        <taxon>Eucarida</taxon>
        <taxon>Decapoda</taxon>
        <taxon>Pleocyemata</taxon>
        <taxon>Anomura</taxon>
        <taxon>Galatheoidea</taxon>
        <taxon>Porcellanidae</taxon>
        <taxon>Petrolisthes</taxon>
    </lineage>
</organism>
<dbReference type="Gene3D" id="2.10.110.10">
    <property type="entry name" value="Cysteine Rich Protein"/>
    <property type="match status" value="1"/>
</dbReference>
<feature type="region of interest" description="Disordered" evidence="5">
    <location>
        <begin position="256"/>
        <end position="282"/>
    </location>
</feature>
<feature type="compositionally biased region" description="Basic and acidic residues" evidence="5">
    <location>
        <begin position="351"/>
        <end position="363"/>
    </location>
</feature>
<feature type="compositionally biased region" description="Acidic residues" evidence="5">
    <location>
        <begin position="165"/>
        <end position="202"/>
    </location>
</feature>
<keyword evidence="3 4" id="KW-0440">LIM domain</keyword>
<keyword evidence="2 4" id="KW-0862">Zinc</keyword>
<keyword evidence="1 4" id="KW-0479">Metal-binding</keyword>
<evidence type="ECO:0000256" key="2">
    <source>
        <dbReference type="ARBA" id="ARBA00022833"/>
    </source>
</evidence>
<dbReference type="PANTHER" id="PTHR24206">
    <property type="entry name" value="OS06G0237300 PROTEIN"/>
    <property type="match status" value="1"/>
</dbReference>
<feature type="domain" description="LIM zinc-binding" evidence="6">
    <location>
        <begin position="622"/>
        <end position="682"/>
    </location>
</feature>
<dbReference type="GO" id="GO:0046872">
    <property type="term" value="F:metal ion binding"/>
    <property type="evidence" value="ECO:0007669"/>
    <property type="project" value="UniProtKB-KW"/>
</dbReference>
<evidence type="ECO:0000256" key="1">
    <source>
        <dbReference type="ARBA" id="ARBA00022723"/>
    </source>
</evidence>
<keyword evidence="8" id="KW-1185">Reference proteome</keyword>
<feature type="compositionally biased region" description="Acidic residues" evidence="5">
    <location>
        <begin position="490"/>
        <end position="524"/>
    </location>
</feature>
<feature type="compositionally biased region" description="Acidic residues" evidence="5">
    <location>
        <begin position="372"/>
        <end position="385"/>
    </location>
</feature>
<evidence type="ECO:0000259" key="6">
    <source>
        <dbReference type="PROSITE" id="PS50023"/>
    </source>
</evidence>
<sequence>MLCFRSRCVRCRVTADNAEAGVPDGEDRGREGVMAQELFPMQRVQLSPHTGDIPESRGCVVLQTTLQGLFRPKVVVEDEAEARKERLLRRPKMIVLESKPEALPEDVVRSTNKPDYGLEELSSASLKQKFAMFEQITTEEEKRPETIPVRRSQSLLGKAARFMQSEDDDYGIENSELGEYEEYDDDEEDDDEEEEEVEGEDGEIIKKKKGRPTSFSGMQDLKAGFVRKNRQEELSKRRREELTRFRQMLCAGKNISTREMFEGGNDEDGQPKRKEQIKIDGCPAAKNLRERFEKGLSISEENEESEEKREVDHVFRQAETASKARNMFKQIDTAVVEGEEPVMRPRSSAQARRDNRLSRDGKRIRNFASQVFDDENDSNEEDEGLETSSLVERFKFFATYEDRAKEDKKKPRKLFRLTPPRDGEDQGIDVEERELGRDPNLIKCTDNYEDAVDCRGTRDLLAKFKKMEMENEDDDSDSPRPLKRFTPPPDGEEYDSEDEYTDEEYSDEEDDSEEDDEEDEDDEEERKPKYKDEILEMVNSSQSARKAASLRAKFEKWESEVERNNEHNHNDQVVDEEEEGMPSIDTARNLRAMFENKAQEAAKPVANRPKLKVNRFVGGGGDKCMSCDRTVYAMERLEVAAKVLHKNCFKCCKCNTRLSMNTFSIGGNDMYCTTHYKQAFTEKGTYDVFTPNKELHKQYKISVH</sequence>
<dbReference type="AlphaFoldDB" id="A0AAE1FEU2"/>
<dbReference type="CDD" id="cd09358">
    <property type="entry name" value="LIM_Mical_like"/>
    <property type="match status" value="1"/>
</dbReference>
<feature type="compositionally biased region" description="Basic and acidic residues" evidence="5">
    <location>
        <begin position="229"/>
        <end position="239"/>
    </location>
</feature>
<proteinExistence type="predicted"/>
<dbReference type="SUPFAM" id="SSF57716">
    <property type="entry name" value="Glucocorticoid receptor-like (DNA-binding domain)"/>
    <property type="match status" value="2"/>
</dbReference>
<feature type="compositionally biased region" description="Basic and acidic residues" evidence="5">
    <location>
        <begin position="269"/>
        <end position="278"/>
    </location>
</feature>
<accession>A0AAE1FEU2</accession>
<name>A0AAE1FEU2_PETCI</name>
<feature type="compositionally biased region" description="Basic and acidic residues" evidence="5">
    <location>
        <begin position="525"/>
        <end position="534"/>
    </location>
</feature>
<evidence type="ECO:0000256" key="4">
    <source>
        <dbReference type="PROSITE-ProRule" id="PRU00125"/>
    </source>
</evidence>
<dbReference type="SMART" id="SM00132">
    <property type="entry name" value="LIM"/>
    <property type="match status" value="1"/>
</dbReference>
<protein>
    <recommendedName>
        <fullName evidence="6">LIM zinc-binding domain-containing protein</fullName>
    </recommendedName>
</protein>
<feature type="region of interest" description="Disordered" evidence="5">
    <location>
        <begin position="561"/>
        <end position="580"/>
    </location>
</feature>
<dbReference type="PROSITE" id="PS50023">
    <property type="entry name" value="LIM_DOMAIN_2"/>
    <property type="match status" value="1"/>
</dbReference>
<feature type="region of interest" description="Disordered" evidence="5">
    <location>
        <begin position="158"/>
        <end position="239"/>
    </location>
</feature>
<dbReference type="InterPro" id="IPR001781">
    <property type="entry name" value="Znf_LIM"/>
</dbReference>
<evidence type="ECO:0000313" key="8">
    <source>
        <dbReference type="Proteomes" id="UP001286313"/>
    </source>
</evidence>
<feature type="region of interest" description="Disordered" evidence="5">
    <location>
        <begin position="336"/>
        <end position="387"/>
    </location>
</feature>
<feature type="region of interest" description="Disordered" evidence="5">
    <location>
        <begin position="465"/>
        <end position="546"/>
    </location>
</feature>
<feature type="region of interest" description="Disordered" evidence="5">
    <location>
        <begin position="293"/>
        <end position="312"/>
    </location>
</feature>
<evidence type="ECO:0000256" key="5">
    <source>
        <dbReference type="SAM" id="MobiDB-lite"/>
    </source>
</evidence>
<gene>
    <name evidence="7" type="ORF">Pcinc_022075</name>
</gene>
<dbReference type="EMBL" id="JAWQEG010002298">
    <property type="protein sequence ID" value="KAK3872877.1"/>
    <property type="molecule type" value="Genomic_DNA"/>
</dbReference>